<dbReference type="AlphaFoldDB" id="A0A345HDS8"/>
<sequence length="175" mass="20556">MQVGVYIGGCLKINSLSDVKLHKIFSQDLLDNISNNLNHIKMLPLFLELGYDVEDFQDDYYLDKGKNEDFHLLQKGFCFDSYKGLVYLDKAIDCYIGIYFSAKACPNKSFDYSKFYADLKNIDMHLFVILENYFEDWLKYDYTDKFGSYQDITYNFMSILKSWCEDKIIISVGEV</sequence>
<dbReference type="Proteomes" id="UP000253951">
    <property type="component" value="Chromosome"/>
</dbReference>
<organism evidence="1 2">
    <name type="scientific">Flavobacterium arcticum</name>
    <dbReference type="NCBI Taxonomy" id="1784713"/>
    <lineage>
        <taxon>Bacteria</taxon>
        <taxon>Pseudomonadati</taxon>
        <taxon>Bacteroidota</taxon>
        <taxon>Flavobacteriia</taxon>
        <taxon>Flavobacteriales</taxon>
        <taxon>Flavobacteriaceae</taxon>
        <taxon>Flavobacterium</taxon>
    </lineage>
</organism>
<evidence type="ECO:0000313" key="1">
    <source>
        <dbReference type="EMBL" id="AXG74738.1"/>
    </source>
</evidence>
<accession>A0A345HDS8</accession>
<gene>
    <name evidence="1" type="ORF">DVK85_11050</name>
</gene>
<proteinExistence type="predicted"/>
<dbReference type="RefSeq" id="WP_114678496.1">
    <property type="nucleotide sequence ID" value="NZ_CP031188.1"/>
</dbReference>
<reference evidence="1 2" key="1">
    <citation type="submission" date="2018-07" db="EMBL/GenBank/DDBJ databases">
        <title>Complete genome sequence of Flavobacterium arcticum type strain SM1502T.</title>
        <authorList>
            <person name="Li Y."/>
            <person name="Li D.-D."/>
        </authorList>
    </citation>
    <scope>NUCLEOTIDE SEQUENCE [LARGE SCALE GENOMIC DNA]</scope>
    <source>
        <strain evidence="1 2">SM1502</strain>
    </source>
</reference>
<name>A0A345HDS8_9FLAO</name>
<evidence type="ECO:0000313" key="2">
    <source>
        <dbReference type="Proteomes" id="UP000253951"/>
    </source>
</evidence>
<dbReference type="OrthoDB" id="1123391at2"/>
<keyword evidence="2" id="KW-1185">Reference proteome</keyword>
<protein>
    <submittedName>
        <fullName evidence="1">Uncharacterized protein</fullName>
    </submittedName>
</protein>
<dbReference type="EMBL" id="CP031188">
    <property type="protein sequence ID" value="AXG74738.1"/>
    <property type="molecule type" value="Genomic_DNA"/>
</dbReference>
<dbReference type="KEGG" id="fat:DVK85_11050"/>